<dbReference type="AlphaFoldDB" id="A0A8H4AJK1"/>
<comment type="caution">
    <text evidence="2">The sequence shown here is derived from an EMBL/GenBank/DDBJ whole genome shotgun (WGS) entry which is preliminary data.</text>
</comment>
<dbReference type="PANTHER" id="PTHR28094:SF1">
    <property type="entry name" value="MEIOTICALLY UP-REGULATED GENE 113 PROTEIN"/>
    <property type="match status" value="1"/>
</dbReference>
<feature type="domain" description="Bacteriophage T5 Orf172 DNA-binding" evidence="1">
    <location>
        <begin position="97"/>
        <end position="186"/>
    </location>
</feature>
<organism evidence="2 3">
    <name type="scientific">Gigaspora margarita</name>
    <dbReference type="NCBI Taxonomy" id="4874"/>
    <lineage>
        <taxon>Eukaryota</taxon>
        <taxon>Fungi</taxon>
        <taxon>Fungi incertae sedis</taxon>
        <taxon>Mucoromycota</taxon>
        <taxon>Glomeromycotina</taxon>
        <taxon>Glomeromycetes</taxon>
        <taxon>Diversisporales</taxon>
        <taxon>Gigasporaceae</taxon>
        <taxon>Gigaspora</taxon>
    </lineage>
</organism>
<protein>
    <submittedName>
        <fullName evidence="2">DUF1766-domain-containing protein</fullName>
    </submittedName>
</protein>
<gene>
    <name evidence="2" type="ORF">F8M41_019779</name>
</gene>
<dbReference type="PANTHER" id="PTHR28094">
    <property type="entry name" value="MEIOTICALLY UP-REGULATED GENE 113 PROTEIN"/>
    <property type="match status" value="1"/>
</dbReference>
<reference evidence="2 3" key="1">
    <citation type="journal article" date="2019" name="Environ. Microbiol.">
        <title>At the nexus of three kingdoms: the genome of the mycorrhizal fungus Gigaspora margarita provides insights into plant, endobacterial and fungal interactions.</title>
        <authorList>
            <person name="Venice F."/>
            <person name="Ghignone S."/>
            <person name="Salvioli di Fossalunga A."/>
            <person name="Amselem J."/>
            <person name="Novero M."/>
            <person name="Xianan X."/>
            <person name="Sedzielewska Toro K."/>
            <person name="Morin E."/>
            <person name="Lipzen A."/>
            <person name="Grigoriev I.V."/>
            <person name="Henrissat B."/>
            <person name="Martin F.M."/>
            <person name="Bonfante P."/>
        </authorList>
    </citation>
    <scope>NUCLEOTIDE SEQUENCE [LARGE SCALE GENOMIC DNA]</scope>
    <source>
        <strain evidence="2 3">BEG34</strain>
    </source>
</reference>
<dbReference type="EMBL" id="WTPW01000522">
    <property type="protein sequence ID" value="KAF0502810.1"/>
    <property type="molecule type" value="Genomic_DNA"/>
</dbReference>
<accession>A0A8H4AJK1</accession>
<dbReference type="SMART" id="SM00974">
    <property type="entry name" value="T5orf172"/>
    <property type="match status" value="1"/>
</dbReference>
<dbReference type="Proteomes" id="UP000439903">
    <property type="component" value="Unassembled WGS sequence"/>
</dbReference>
<keyword evidence="3" id="KW-1185">Reference proteome</keyword>
<dbReference type="InterPro" id="IPR018306">
    <property type="entry name" value="Phage_T5_Orf172_DNA-bd"/>
</dbReference>
<name>A0A8H4AJK1_GIGMA</name>
<evidence type="ECO:0000313" key="3">
    <source>
        <dbReference type="Proteomes" id="UP000439903"/>
    </source>
</evidence>
<dbReference type="InterPro" id="IPR053006">
    <property type="entry name" value="Meiosis_regulatory"/>
</dbReference>
<proteinExistence type="predicted"/>
<sequence length="198" mass="23468">MSSSTMGHRCLAGHIKERRYYRYFICRCSCDIKKSEAISSRALIETGKPCANYINFDDYTKQDVIKKTEETLRVEIIKDISLYDEPGYIYIYKVKDKNSGHLYKIGRSKSVGRRLEEWGKKCHYKAELVKALPEGKKCKYTHRAERLIHIELEVHRVDLLCDYCKQKHNEWFKSKKKIVCSVVKKWVDFMEKAYGFDE</sequence>
<dbReference type="OrthoDB" id="2417614at2759"/>
<evidence type="ECO:0000259" key="1">
    <source>
        <dbReference type="SMART" id="SM00974"/>
    </source>
</evidence>
<dbReference type="Pfam" id="PF10544">
    <property type="entry name" value="T5orf172"/>
    <property type="match status" value="1"/>
</dbReference>
<evidence type="ECO:0000313" key="2">
    <source>
        <dbReference type="EMBL" id="KAF0502810.1"/>
    </source>
</evidence>